<name>A0ABQ9EGC0_TEGGR</name>
<organism evidence="1 2">
    <name type="scientific">Tegillarca granosa</name>
    <name type="common">Malaysian cockle</name>
    <name type="synonym">Anadara granosa</name>
    <dbReference type="NCBI Taxonomy" id="220873"/>
    <lineage>
        <taxon>Eukaryota</taxon>
        <taxon>Metazoa</taxon>
        <taxon>Spiralia</taxon>
        <taxon>Lophotrochozoa</taxon>
        <taxon>Mollusca</taxon>
        <taxon>Bivalvia</taxon>
        <taxon>Autobranchia</taxon>
        <taxon>Pteriomorphia</taxon>
        <taxon>Arcoida</taxon>
        <taxon>Arcoidea</taxon>
        <taxon>Arcidae</taxon>
        <taxon>Tegillarca</taxon>
    </lineage>
</organism>
<dbReference type="Proteomes" id="UP001217089">
    <property type="component" value="Unassembled WGS sequence"/>
</dbReference>
<keyword evidence="2" id="KW-1185">Reference proteome</keyword>
<evidence type="ECO:0000313" key="1">
    <source>
        <dbReference type="EMBL" id="KAJ8304343.1"/>
    </source>
</evidence>
<comment type="caution">
    <text evidence="1">The sequence shown here is derived from an EMBL/GenBank/DDBJ whole genome shotgun (WGS) entry which is preliminary data.</text>
</comment>
<protein>
    <submittedName>
        <fullName evidence="1">Uncharacterized protein</fullName>
    </submittedName>
</protein>
<gene>
    <name evidence="1" type="ORF">KUTeg_017926</name>
</gene>
<dbReference type="EMBL" id="JARBDR010000903">
    <property type="protein sequence ID" value="KAJ8304343.1"/>
    <property type="molecule type" value="Genomic_DNA"/>
</dbReference>
<sequence length="59" mass="6336">MASSADSCSANISQLCNILHHIKVWVWTHCGLSVRPRNGVPGRSIGLGLKLASYISNLC</sequence>
<reference evidence="1 2" key="1">
    <citation type="submission" date="2022-12" db="EMBL/GenBank/DDBJ databases">
        <title>Chromosome-level genome of Tegillarca granosa.</title>
        <authorList>
            <person name="Kim J."/>
        </authorList>
    </citation>
    <scope>NUCLEOTIDE SEQUENCE [LARGE SCALE GENOMIC DNA]</scope>
    <source>
        <strain evidence="1">Teg-2019</strain>
        <tissue evidence="1">Adductor muscle</tissue>
    </source>
</reference>
<evidence type="ECO:0000313" key="2">
    <source>
        <dbReference type="Proteomes" id="UP001217089"/>
    </source>
</evidence>
<proteinExistence type="predicted"/>
<accession>A0ABQ9EGC0</accession>